<feature type="transmembrane region" description="Helical" evidence="6">
    <location>
        <begin position="244"/>
        <end position="260"/>
    </location>
</feature>
<dbReference type="RefSeq" id="WP_055463530.1">
    <property type="nucleotide sequence ID" value="NZ_CYHG01000007.1"/>
</dbReference>
<feature type="transmembrane region" description="Helical" evidence="6">
    <location>
        <begin position="211"/>
        <end position="232"/>
    </location>
</feature>
<feature type="transmembrane region" description="Helical" evidence="6">
    <location>
        <begin position="88"/>
        <end position="109"/>
    </location>
</feature>
<dbReference type="PANTHER" id="PTHR32322:SF2">
    <property type="entry name" value="EAMA DOMAIN-CONTAINING PROTEIN"/>
    <property type="match status" value="1"/>
</dbReference>
<evidence type="ECO:0000313" key="9">
    <source>
        <dbReference type="Proteomes" id="UP000182769"/>
    </source>
</evidence>
<evidence type="ECO:0000256" key="1">
    <source>
        <dbReference type="ARBA" id="ARBA00004141"/>
    </source>
</evidence>
<dbReference type="SUPFAM" id="SSF103481">
    <property type="entry name" value="Multidrug resistance efflux transporter EmrE"/>
    <property type="match status" value="2"/>
</dbReference>
<evidence type="ECO:0000256" key="3">
    <source>
        <dbReference type="ARBA" id="ARBA00022692"/>
    </source>
</evidence>
<evidence type="ECO:0000256" key="4">
    <source>
        <dbReference type="ARBA" id="ARBA00022989"/>
    </source>
</evidence>
<dbReference type="InterPro" id="IPR050638">
    <property type="entry name" value="AA-Vitamin_Transporters"/>
</dbReference>
<dbReference type="Proteomes" id="UP000182769">
    <property type="component" value="Unassembled WGS sequence"/>
</dbReference>
<feature type="domain" description="EamA" evidence="7">
    <location>
        <begin position="150"/>
        <end position="282"/>
    </location>
</feature>
<keyword evidence="5 6" id="KW-0472">Membrane</keyword>
<comment type="similarity">
    <text evidence="2">Belongs to the EamA transporter family.</text>
</comment>
<feature type="transmembrane region" description="Helical" evidence="6">
    <location>
        <begin position="178"/>
        <end position="199"/>
    </location>
</feature>
<comment type="subcellular location">
    <subcellularLocation>
        <location evidence="1">Membrane</location>
        <topology evidence="1">Multi-pass membrane protein</topology>
    </subcellularLocation>
</comment>
<dbReference type="InterPro" id="IPR000620">
    <property type="entry name" value="EamA_dom"/>
</dbReference>
<dbReference type="InterPro" id="IPR037185">
    <property type="entry name" value="EmrE-like"/>
</dbReference>
<dbReference type="EMBL" id="CYHG01000007">
    <property type="protein sequence ID" value="CUB04589.1"/>
    <property type="molecule type" value="Genomic_DNA"/>
</dbReference>
<keyword evidence="9" id="KW-1185">Reference proteome</keyword>
<feature type="transmembrane region" description="Helical" evidence="6">
    <location>
        <begin position="146"/>
        <end position="166"/>
    </location>
</feature>
<feature type="transmembrane region" description="Helical" evidence="6">
    <location>
        <begin position="29"/>
        <end position="50"/>
    </location>
</feature>
<evidence type="ECO:0000313" key="8">
    <source>
        <dbReference type="EMBL" id="CUB04589.1"/>
    </source>
</evidence>
<gene>
    <name evidence="8" type="ORF">Ga0061065_107163</name>
</gene>
<keyword evidence="4 6" id="KW-1133">Transmembrane helix</keyword>
<dbReference type="PANTHER" id="PTHR32322">
    <property type="entry name" value="INNER MEMBRANE TRANSPORTER"/>
    <property type="match status" value="1"/>
</dbReference>
<evidence type="ECO:0000256" key="5">
    <source>
        <dbReference type="ARBA" id="ARBA00023136"/>
    </source>
</evidence>
<name>A0A0K6INC0_9GAMM</name>
<evidence type="ECO:0000256" key="2">
    <source>
        <dbReference type="ARBA" id="ARBA00007362"/>
    </source>
</evidence>
<accession>A0A0K6INC0</accession>
<protein>
    <submittedName>
        <fullName evidence="8">Threonine/homoserine efflux transporter RhtA</fullName>
    </submittedName>
</protein>
<feature type="domain" description="EamA" evidence="7">
    <location>
        <begin position="3"/>
        <end position="133"/>
    </location>
</feature>
<proteinExistence type="inferred from homology"/>
<dbReference type="GO" id="GO:0016020">
    <property type="term" value="C:membrane"/>
    <property type="evidence" value="ECO:0007669"/>
    <property type="project" value="UniProtKB-SubCell"/>
</dbReference>
<dbReference type="OrthoDB" id="9809509at2"/>
<evidence type="ECO:0000259" key="7">
    <source>
        <dbReference type="Pfam" id="PF00892"/>
    </source>
</evidence>
<dbReference type="Gene3D" id="1.10.3730.20">
    <property type="match status" value="2"/>
</dbReference>
<reference evidence="9" key="1">
    <citation type="submission" date="2015-08" db="EMBL/GenBank/DDBJ databases">
        <authorList>
            <person name="Varghese N."/>
        </authorList>
    </citation>
    <scope>NUCLEOTIDE SEQUENCE [LARGE SCALE GENOMIC DNA]</scope>
    <source>
        <strain evidence="9">JCM 18476</strain>
    </source>
</reference>
<keyword evidence="3 6" id="KW-0812">Transmembrane</keyword>
<organism evidence="8 9">
    <name type="scientific">Marinomonas fungiae</name>
    <dbReference type="NCBI Taxonomy" id="1137284"/>
    <lineage>
        <taxon>Bacteria</taxon>
        <taxon>Pseudomonadati</taxon>
        <taxon>Pseudomonadota</taxon>
        <taxon>Gammaproteobacteria</taxon>
        <taxon>Oceanospirillales</taxon>
        <taxon>Oceanospirillaceae</taxon>
        <taxon>Marinomonas</taxon>
    </lineage>
</organism>
<dbReference type="Pfam" id="PF00892">
    <property type="entry name" value="EamA"/>
    <property type="match status" value="2"/>
</dbReference>
<feature type="transmembrane region" description="Helical" evidence="6">
    <location>
        <begin position="266"/>
        <end position="282"/>
    </location>
</feature>
<feature type="transmembrane region" description="Helical" evidence="6">
    <location>
        <begin position="62"/>
        <end position="82"/>
    </location>
</feature>
<evidence type="ECO:0000256" key="6">
    <source>
        <dbReference type="SAM" id="Phobius"/>
    </source>
</evidence>
<feature type="transmembrane region" description="Helical" evidence="6">
    <location>
        <begin position="116"/>
        <end position="134"/>
    </location>
</feature>
<sequence length="300" mass="32072">MPFLFVLLVAIWSTGFITGKFIVGFIDPNVYLTIRFALAGAIFVVLALIFKRPFPSRSEWPKHVIAGALLNAFYLSFAYVALAQGLPAGVMALIGSVQPILVTLLAFLFIKEKTSLLGILGMLIAIAGLLLVISPSILHTSSTETFSFWLAIMGLAGVISLALGSIYQKMSISGSDIIASMAIQNLSAAVVSGGFMLALKETLLVPSLISYALIAWGVIVLSCGGVFLLVWLLRKIPAAQVSTLMLLVPPLAAIEGYLLFDEALSTLQLIGVVTTLFGVYMSRIRWPAPKPQAVPENNVS</sequence>
<dbReference type="AlphaFoldDB" id="A0A0K6INC0"/>
<dbReference type="STRING" id="1137284.GCA_001418205_02459"/>